<evidence type="ECO:0000313" key="3">
    <source>
        <dbReference type="Proteomes" id="UP001054837"/>
    </source>
</evidence>
<proteinExistence type="predicted"/>
<reference evidence="2 3" key="1">
    <citation type="submission" date="2021-06" db="EMBL/GenBank/DDBJ databases">
        <title>Caerostris darwini draft genome.</title>
        <authorList>
            <person name="Kono N."/>
            <person name="Arakawa K."/>
        </authorList>
    </citation>
    <scope>NUCLEOTIDE SEQUENCE [LARGE SCALE GENOMIC DNA]</scope>
</reference>
<keyword evidence="1" id="KW-1133">Transmembrane helix</keyword>
<name>A0AAV4VDM0_9ARAC</name>
<keyword evidence="3" id="KW-1185">Reference proteome</keyword>
<dbReference type="Proteomes" id="UP001054837">
    <property type="component" value="Unassembled WGS sequence"/>
</dbReference>
<keyword evidence="1" id="KW-0472">Membrane</keyword>
<protein>
    <submittedName>
        <fullName evidence="2">Uncharacterized protein</fullName>
    </submittedName>
</protein>
<comment type="caution">
    <text evidence="2">The sequence shown here is derived from an EMBL/GenBank/DDBJ whole genome shotgun (WGS) entry which is preliminary data.</text>
</comment>
<dbReference type="EMBL" id="BPLQ01012846">
    <property type="protein sequence ID" value="GIY68232.1"/>
    <property type="molecule type" value="Genomic_DNA"/>
</dbReference>
<accession>A0AAV4VDM0</accession>
<organism evidence="2 3">
    <name type="scientific">Caerostris darwini</name>
    <dbReference type="NCBI Taxonomy" id="1538125"/>
    <lineage>
        <taxon>Eukaryota</taxon>
        <taxon>Metazoa</taxon>
        <taxon>Ecdysozoa</taxon>
        <taxon>Arthropoda</taxon>
        <taxon>Chelicerata</taxon>
        <taxon>Arachnida</taxon>
        <taxon>Araneae</taxon>
        <taxon>Araneomorphae</taxon>
        <taxon>Entelegynae</taxon>
        <taxon>Araneoidea</taxon>
        <taxon>Araneidae</taxon>
        <taxon>Caerostris</taxon>
    </lineage>
</organism>
<evidence type="ECO:0000256" key="1">
    <source>
        <dbReference type="SAM" id="Phobius"/>
    </source>
</evidence>
<keyword evidence="1" id="KW-0812">Transmembrane</keyword>
<feature type="transmembrane region" description="Helical" evidence="1">
    <location>
        <begin position="24"/>
        <end position="43"/>
    </location>
</feature>
<dbReference type="AlphaFoldDB" id="A0AAV4VDM0"/>
<feature type="transmembrane region" description="Helical" evidence="1">
    <location>
        <begin position="98"/>
        <end position="120"/>
    </location>
</feature>
<gene>
    <name evidence="2" type="ORF">CDAR_423911</name>
</gene>
<evidence type="ECO:0000313" key="2">
    <source>
        <dbReference type="EMBL" id="GIY68232.1"/>
    </source>
</evidence>
<sequence>MESNAGDTTTHTHQSTLHNFSVPFFHATFFIIACCYSVPLYFVRSGTYLHDRVTRQPLITLSRVNGGNKNKNQSVIICFEVMTSGSCVWQKRRTCRLVVINTGITISCWLEFATVLYIMFDQRDTEAGGLVIKKGHGNKRRGCDIHYINDFFGKLHIGDQFP</sequence>